<sequence length="279" mass="30549">MPKKQSTAAKKARRAAHQGAKYTSALRQHRTPRPATVRLTPGERGALEMSLDGHTRSVYNMDSLRNSLSWTGWDVAAGQDLQDLFPDGGQLQLIRSERGMLEDQATELWGTVPFHQTADAYALAVVAAIRGRGGRIADWDVHVDEDRRIYITLGEDNEDREPGEDQPLRWVVGWMDTSGWFTFREAAPDESLGSCLSDLACPVMALPEDVAAEVAHLWGGAPVGEPLPGLEEPGRNWRPPHGYVQDPPVTGDATDVVLDLERSLSAYLQHPAAAGIQNA</sequence>
<name>A0A919ERH3_STRFL</name>
<reference evidence="2" key="1">
    <citation type="journal article" date="2014" name="Int. J. Syst. Evol. Microbiol.">
        <title>Complete genome sequence of Corynebacterium casei LMG S-19264T (=DSM 44701T), isolated from a smear-ripened cheese.</title>
        <authorList>
            <consortium name="US DOE Joint Genome Institute (JGI-PGF)"/>
            <person name="Walter F."/>
            <person name="Albersmeier A."/>
            <person name="Kalinowski J."/>
            <person name="Ruckert C."/>
        </authorList>
    </citation>
    <scope>NUCLEOTIDE SEQUENCE</scope>
    <source>
        <strain evidence="2">JCM 4122</strain>
    </source>
</reference>
<dbReference type="Proteomes" id="UP000632849">
    <property type="component" value="Unassembled WGS sequence"/>
</dbReference>
<comment type="caution">
    <text evidence="2">The sequence shown here is derived from an EMBL/GenBank/DDBJ whole genome shotgun (WGS) entry which is preliminary data.</text>
</comment>
<keyword evidence="3" id="KW-1185">Reference proteome</keyword>
<reference evidence="2" key="2">
    <citation type="submission" date="2020-09" db="EMBL/GenBank/DDBJ databases">
        <authorList>
            <person name="Sun Q."/>
            <person name="Ohkuma M."/>
        </authorList>
    </citation>
    <scope>NUCLEOTIDE SEQUENCE</scope>
    <source>
        <strain evidence="2">JCM 4122</strain>
    </source>
</reference>
<evidence type="ECO:0000313" key="3">
    <source>
        <dbReference type="Proteomes" id="UP000632849"/>
    </source>
</evidence>
<organism evidence="2 3">
    <name type="scientific">Streptomyces filamentosus</name>
    <name type="common">Streptomyces roseosporus</name>
    <dbReference type="NCBI Taxonomy" id="67294"/>
    <lineage>
        <taxon>Bacteria</taxon>
        <taxon>Bacillati</taxon>
        <taxon>Actinomycetota</taxon>
        <taxon>Actinomycetes</taxon>
        <taxon>Kitasatosporales</taxon>
        <taxon>Streptomycetaceae</taxon>
        <taxon>Streptomyces</taxon>
    </lineage>
</organism>
<evidence type="ECO:0000256" key="1">
    <source>
        <dbReference type="SAM" id="MobiDB-lite"/>
    </source>
</evidence>
<protein>
    <submittedName>
        <fullName evidence="2">Uncharacterized protein</fullName>
    </submittedName>
</protein>
<dbReference type="RefSeq" id="WP_190043196.1">
    <property type="nucleotide sequence ID" value="NZ_BNBE01000002.1"/>
</dbReference>
<feature type="region of interest" description="Disordered" evidence="1">
    <location>
        <begin position="226"/>
        <end position="249"/>
    </location>
</feature>
<evidence type="ECO:0000313" key="2">
    <source>
        <dbReference type="EMBL" id="GHG12703.1"/>
    </source>
</evidence>
<feature type="region of interest" description="Disordered" evidence="1">
    <location>
        <begin position="1"/>
        <end position="34"/>
    </location>
</feature>
<accession>A0A919ERH3</accession>
<dbReference type="EMBL" id="BNBE01000002">
    <property type="protein sequence ID" value="GHG12703.1"/>
    <property type="molecule type" value="Genomic_DNA"/>
</dbReference>
<gene>
    <name evidence="2" type="ORF">GCM10017667_52790</name>
</gene>
<proteinExistence type="predicted"/>
<dbReference type="AlphaFoldDB" id="A0A919ERH3"/>